<name>A0A699KGY7_TANCI</name>
<gene>
    <name evidence="2" type="ORF">Tci_662790</name>
</gene>
<organism evidence="2">
    <name type="scientific">Tanacetum cinerariifolium</name>
    <name type="common">Dalmatian daisy</name>
    <name type="synonym">Chrysanthemum cinerariifolium</name>
    <dbReference type="NCBI Taxonomy" id="118510"/>
    <lineage>
        <taxon>Eukaryota</taxon>
        <taxon>Viridiplantae</taxon>
        <taxon>Streptophyta</taxon>
        <taxon>Embryophyta</taxon>
        <taxon>Tracheophyta</taxon>
        <taxon>Spermatophyta</taxon>
        <taxon>Magnoliopsida</taxon>
        <taxon>eudicotyledons</taxon>
        <taxon>Gunneridae</taxon>
        <taxon>Pentapetalae</taxon>
        <taxon>asterids</taxon>
        <taxon>campanulids</taxon>
        <taxon>Asterales</taxon>
        <taxon>Asteraceae</taxon>
        <taxon>Asteroideae</taxon>
        <taxon>Anthemideae</taxon>
        <taxon>Anthemidinae</taxon>
        <taxon>Tanacetum</taxon>
    </lineage>
</organism>
<evidence type="ECO:0000256" key="1">
    <source>
        <dbReference type="SAM" id="Coils"/>
    </source>
</evidence>
<keyword evidence="1" id="KW-0175">Coiled coil</keyword>
<dbReference type="AlphaFoldDB" id="A0A699KGY7"/>
<evidence type="ECO:0000313" key="2">
    <source>
        <dbReference type="EMBL" id="GFA90818.1"/>
    </source>
</evidence>
<proteinExistence type="predicted"/>
<feature type="coiled-coil region" evidence="1">
    <location>
        <begin position="195"/>
        <end position="222"/>
    </location>
</feature>
<reference evidence="2" key="1">
    <citation type="journal article" date="2019" name="Sci. Rep.">
        <title>Draft genome of Tanacetum cinerariifolium, the natural source of mosquito coil.</title>
        <authorList>
            <person name="Yamashiro T."/>
            <person name="Shiraishi A."/>
            <person name="Satake H."/>
            <person name="Nakayama K."/>
        </authorList>
    </citation>
    <scope>NUCLEOTIDE SEQUENCE</scope>
</reference>
<comment type="caution">
    <text evidence="2">The sequence shown here is derived from an EMBL/GenBank/DDBJ whole genome shotgun (WGS) entry which is preliminary data.</text>
</comment>
<sequence length="309" mass="35563">MLDKPIYESWKSCMELYIQGKDHGWIILNSVENGPLIWPTTEQEDDTVRFKTYEELSDKEKLQTDCDLKETNIVLQGLAVPTFLPGDDPIAYMNKAMAFSSAVFSPRYPSTKINLDLPPIQGIKPLFNMVESPFSKFKEDKVRMSSVQDHKRMLQVHKGIHQVKQKLLSAIIIKVKGTWLDGVLSQRGEGMHHGLRQSKTVNESLTAELERYKEQAKILEQIFNVDLSSHEKFIDSKMDDMIRMKNTKFAAFETKIDTLKHTLSKHVKGNESLLTTLNGFKTELKQRESKFIDKEIGLENKNKELENMV</sequence>
<accession>A0A699KGY7</accession>
<protein>
    <submittedName>
        <fullName evidence="2">Uncharacterized protein</fullName>
    </submittedName>
</protein>
<dbReference type="EMBL" id="BKCJ010511926">
    <property type="protein sequence ID" value="GFA90818.1"/>
    <property type="molecule type" value="Genomic_DNA"/>
</dbReference>
<feature type="non-terminal residue" evidence="2">
    <location>
        <position position="309"/>
    </location>
</feature>